<keyword evidence="3" id="KW-1185">Reference proteome</keyword>
<keyword evidence="2" id="KW-0808">Transferase</keyword>
<evidence type="ECO:0000259" key="1">
    <source>
        <dbReference type="PROSITE" id="PS51186"/>
    </source>
</evidence>
<dbReference type="Gene3D" id="3.40.630.30">
    <property type="match status" value="1"/>
</dbReference>
<keyword evidence="2" id="KW-0012">Acyltransferase</keyword>
<dbReference type="Pfam" id="PF00583">
    <property type="entry name" value="Acetyltransf_1"/>
    <property type="match status" value="1"/>
</dbReference>
<proteinExistence type="predicted"/>
<dbReference type="PROSITE" id="PS51186">
    <property type="entry name" value="GNAT"/>
    <property type="match status" value="1"/>
</dbReference>
<dbReference type="SUPFAM" id="SSF55729">
    <property type="entry name" value="Acyl-CoA N-acyltransferases (Nat)"/>
    <property type="match status" value="1"/>
</dbReference>
<evidence type="ECO:0000313" key="3">
    <source>
        <dbReference type="Proteomes" id="UP001210339"/>
    </source>
</evidence>
<dbReference type="InterPro" id="IPR000182">
    <property type="entry name" value="GNAT_dom"/>
</dbReference>
<dbReference type="InterPro" id="IPR016181">
    <property type="entry name" value="Acyl_CoA_acyltransferase"/>
</dbReference>
<gene>
    <name evidence="2" type="ORF">O6R05_07695</name>
</gene>
<dbReference type="EMBL" id="CP115667">
    <property type="protein sequence ID" value="WBW49875.1"/>
    <property type="molecule type" value="Genomic_DNA"/>
</dbReference>
<dbReference type="GO" id="GO:0016746">
    <property type="term" value="F:acyltransferase activity"/>
    <property type="evidence" value="ECO:0007669"/>
    <property type="project" value="UniProtKB-KW"/>
</dbReference>
<dbReference type="Proteomes" id="UP001210339">
    <property type="component" value="Chromosome"/>
</dbReference>
<dbReference type="CDD" id="cd04301">
    <property type="entry name" value="NAT_SF"/>
    <property type="match status" value="1"/>
</dbReference>
<protein>
    <submittedName>
        <fullName evidence="2">GNAT family N-acetyltransferase</fullName>
        <ecNumber evidence="2">2.3.1.-</ecNumber>
    </submittedName>
</protein>
<organism evidence="2 3">
    <name type="scientific">Peptoniphilus equinus</name>
    <dbReference type="NCBI Taxonomy" id="3016343"/>
    <lineage>
        <taxon>Bacteria</taxon>
        <taxon>Bacillati</taxon>
        <taxon>Bacillota</taxon>
        <taxon>Tissierellia</taxon>
        <taxon>Tissierellales</taxon>
        <taxon>Peptoniphilaceae</taxon>
        <taxon>Peptoniphilus</taxon>
    </lineage>
</organism>
<feature type="domain" description="N-acetyltransferase" evidence="1">
    <location>
        <begin position="1"/>
        <end position="150"/>
    </location>
</feature>
<sequence>MTFVNYNDADNQTALLAYLRGVEWNAGRFMHRQLTEDTFYATFGQRAKLFFLMDRHHIAGFGALVEQDYQKVADFTPWIAFVYVDPAYRGDGWSRRIVTFLEAQAIQEGWHEVYILTQHQGLYGKMDYHFVYSIESHLHGTDYIYHKALIGSN</sequence>
<reference evidence="2 3" key="1">
    <citation type="submission" date="2023-01" db="EMBL/GenBank/DDBJ databases">
        <authorList>
            <person name="Lee S.H."/>
            <person name="Jung H.S."/>
            <person name="Yun J.U."/>
        </authorList>
    </citation>
    <scope>NUCLEOTIDE SEQUENCE [LARGE SCALE GENOMIC DNA]</scope>
    <source>
        <strain evidence="2 3">CBA3646</strain>
    </source>
</reference>
<evidence type="ECO:0000313" key="2">
    <source>
        <dbReference type="EMBL" id="WBW49875.1"/>
    </source>
</evidence>
<dbReference type="EC" id="2.3.1.-" evidence="2"/>
<dbReference type="RefSeq" id="WP_271191406.1">
    <property type="nucleotide sequence ID" value="NZ_CP115667.1"/>
</dbReference>
<accession>A0ABY7QUC0</accession>
<name>A0ABY7QUC0_9FIRM</name>